<dbReference type="GO" id="GO:0005524">
    <property type="term" value="F:ATP binding"/>
    <property type="evidence" value="ECO:0007669"/>
    <property type="project" value="UniProtKB-KW"/>
</dbReference>
<dbReference type="GO" id="GO:0015807">
    <property type="term" value="P:L-amino acid transport"/>
    <property type="evidence" value="ECO:0007669"/>
    <property type="project" value="TreeGrafter"/>
</dbReference>
<dbReference type="SMART" id="SM00382">
    <property type="entry name" value="AAA"/>
    <property type="match status" value="1"/>
</dbReference>
<dbReference type="Gene3D" id="3.40.50.300">
    <property type="entry name" value="P-loop containing nucleotide triphosphate hydrolases"/>
    <property type="match status" value="1"/>
</dbReference>
<accession>A0A378AA70</accession>
<evidence type="ECO:0000256" key="4">
    <source>
        <dbReference type="ARBA" id="ARBA00022840"/>
    </source>
</evidence>
<dbReference type="PROSITE" id="PS50893">
    <property type="entry name" value="ABC_TRANSPORTER_2"/>
    <property type="match status" value="1"/>
</dbReference>
<dbReference type="PROSITE" id="PS00211">
    <property type="entry name" value="ABC_TRANSPORTER_1"/>
    <property type="match status" value="1"/>
</dbReference>
<reference evidence="7 8" key="1">
    <citation type="submission" date="2018-06" db="EMBL/GenBank/DDBJ databases">
        <authorList>
            <consortium name="Pathogen Informatics"/>
            <person name="Doyle S."/>
        </authorList>
    </citation>
    <scope>NUCLEOTIDE SEQUENCE [LARGE SCALE GENOMIC DNA]</scope>
    <source>
        <strain evidence="7 8">NCTC9504</strain>
    </source>
</reference>
<evidence type="ECO:0000256" key="3">
    <source>
        <dbReference type="ARBA" id="ARBA00022741"/>
    </source>
</evidence>
<name>A0A378AA70_KLEPN</name>
<comment type="similarity">
    <text evidence="1">Belongs to the ABC transporter superfamily.</text>
</comment>
<protein>
    <submittedName>
        <fullName evidence="7">Branched chain amino acid ABC transporter ATPase</fullName>
    </submittedName>
</protein>
<dbReference type="EMBL" id="UGMA01000005">
    <property type="protein sequence ID" value="STV02679.1"/>
    <property type="molecule type" value="Genomic_DNA"/>
</dbReference>
<dbReference type="PANTHER" id="PTHR43820">
    <property type="entry name" value="HIGH-AFFINITY BRANCHED-CHAIN AMINO ACID TRANSPORT ATP-BINDING PROTEIN LIVF"/>
    <property type="match status" value="1"/>
</dbReference>
<proteinExistence type="inferred from homology"/>
<dbReference type="Pfam" id="PF00005">
    <property type="entry name" value="ABC_tran"/>
    <property type="match status" value="1"/>
</dbReference>
<sequence length="288" mass="31416">MIQGLKGVDIDVYDREIVTLIGSNGAGKTSTLNGIVNLVRSSGRVSFLNDDISRSQTHQIVRRGLALVPEGRRVFTNLTIEENLRMGAYNNLAGYARLRDRMYALFPRLKERRHQMAGTMSGGEQQMLAIARALMSEPVLLMLDEPSLGLAPKIVGELFGIIKQLREENMTVLLVEQNATAALAIADRAYVLENGRITLSGAAREMLTNPEIKRMYLGDRHGQNCLGCGGASCEAATSGSLLLHKAHLVPVGFSRPASLSMSYHDGTTGFPRCQCPRRRGWLPAGSPP</sequence>
<gene>
    <name evidence="7" type="primary">livF_6</name>
    <name evidence="7" type="ORF">NCTC9504_05196</name>
</gene>
<dbReference type="GO" id="GO:0016887">
    <property type="term" value="F:ATP hydrolysis activity"/>
    <property type="evidence" value="ECO:0007669"/>
    <property type="project" value="InterPro"/>
</dbReference>
<dbReference type="Proteomes" id="UP000254020">
    <property type="component" value="Unassembled WGS sequence"/>
</dbReference>
<dbReference type="CDD" id="cd03224">
    <property type="entry name" value="ABC_TM1139_LivF_branched"/>
    <property type="match status" value="1"/>
</dbReference>
<keyword evidence="2" id="KW-0813">Transport</keyword>
<dbReference type="InterPro" id="IPR052156">
    <property type="entry name" value="BCAA_Transport_ATP-bd_LivF"/>
</dbReference>
<dbReference type="GO" id="GO:0015658">
    <property type="term" value="F:branched-chain amino acid transmembrane transporter activity"/>
    <property type="evidence" value="ECO:0007669"/>
    <property type="project" value="TreeGrafter"/>
</dbReference>
<dbReference type="InterPro" id="IPR027417">
    <property type="entry name" value="P-loop_NTPase"/>
</dbReference>
<organism evidence="7 8">
    <name type="scientific">Klebsiella pneumoniae subsp. pneumoniae</name>
    <dbReference type="NCBI Taxonomy" id="72407"/>
    <lineage>
        <taxon>Bacteria</taxon>
        <taxon>Pseudomonadati</taxon>
        <taxon>Pseudomonadota</taxon>
        <taxon>Gammaproteobacteria</taxon>
        <taxon>Enterobacterales</taxon>
        <taxon>Enterobacteriaceae</taxon>
        <taxon>Klebsiella/Raoultella group</taxon>
        <taxon>Klebsiella</taxon>
        <taxon>Klebsiella pneumoniae complex</taxon>
    </lineage>
</organism>
<evidence type="ECO:0000256" key="5">
    <source>
        <dbReference type="ARBA" id="ARBA00022970"/>
    </source>
</evidence>
<dbReference type="AlphaFoldDB" id="A0A378AA70"/>
<evidence type="ECO:0000256" key="2">
    <source>
        <dbReference type="ARBA" id="ARBA00022448"/>
    </source>
</evidence>
<feature type="domain" description="ABC transporter" evidence="6">
    <location>
        <begin position="2"/>
        <end position="219"/>
    </location>
</feature>
<keyword evidence="3" id="KW-0547">Nucleotide-binding</keyword>
<dbReference type="InterPro" id="IPR017871">
    <property type="entry name" value="ABC_transporter-like_CS"/>
</dbReference>
<keyword evidence="5" id="KW-0029">Amino-acid transport</keyword>
<dbReference type="InterPro" id="IPR003593">
    <property type="entry name" value="AAA+_ATPase"/>
</dbReference>
<dbReference type="InterPro" id="IPR003439">
    <property type="entry name" value="ABC_transporter-like_ATP-bd"/>
</dbReference>
<keyword evidence="4" id="KW-0067">ATP-binding</keyword>
<evidence type="ECO:0000313" key="8">
    <source>
        <dbReference type="Proteomes" id="UP000254020"/>
    </source>
</evidence>
<evidence type="ECO:0000259" key="6">
    <source>
        <dbReference type="PROSITE" id="PS50893"/>
    </source>
</evidence>
<evidence type="ECO:0000313" key="7">
    <source>
        <dbReference type="EMBL" id="STV02679.1"/>
    </source>
</evidence>
<dbReference type="SUPFAM" id="SSF52540">
    <property type="entry name" value="P-loop containing nucleoside triphosphate hydrolases"/>
    <property type="match status" value="1"/>
</dbReference>
<evidence type="ECO:0000256" key="1">
    <source>
        <dbReference type="ARBA" id="ARBA00005417"/>
    </source>
</evidence>
<dbReference type="PANTHER" id="PTHR43820:SF4">
    <property type="entry name" value="HIGH-AFFINITY BRANCHED-CHAIN AMINO ACID TRANSPORT ATP-BINDING PROTEIN LIVF"/>
    <property type="match status" value="1"/>
</dbReference>